<organism evidence="1 2">
    <name type="scientific">Lactuca saligna</name>
    <name type="common">Willowleaf lettuce</name>
    <dbReference type="NCBI Taxonomy" id="75948"/>
    <lineage>
        <taxon>Eukaryota</taxon>
        <taxon>Viridiplantae</taxon>
        <taxon>Streptophyta</taxon>
        <taxon>Embryophyta</taxon>
        <taxon>Tracheophyta</taxon>
        <taxon>Spermatophyta</taxon>
        <taxon>Magnoliopsida</taxon>
        <taxon>eudicotyledons</taxon>
        <taxon>Gunneridae</taxon>
        <taxon>Pentapetalae</taxon>
        <taxon>asterids</taxon>
        <taxon>campanulids</taxon>
        <taxon>Asterales</taxon>
        <taxon>Asteraceae</taxon>
        <taxon>Cichorioideae</taxon>
        <taxon>Cichorieae</taxon>
        <taxon>Lactucinae</taxon>
        <taxon>Lactuca</taxon>
    </lineage>
</organism>
<accession>A0AA35YLS7</accession>
<dbReference type="Proteomes" id="UP001177003">
    <property type="component" value="Chromosome 3"/>
</dbReference>
<evidence type="ECO:0000313" key="2">
    <source>
        <dbReference type="Proteomes" id="UP001177003"/>
    </source>
</evidence>
<dbReference type="EMBL" id="OX465079">
    <property type="protein sequence ID" value="CAI9276244.1"/>
    <property type="molecule type" value="Genomic_DNA"/>
</dbReference>
<proteinExistence type="predicted"/>
<sequence length="157" mass="18488">MVTREDITAMGDIRSAQVFVVDFTRLLRQCKVNTKRDKDTRIDEPQVEMFWAGELQWNFWRLMELLQDGKIVKLETCHMMSRIRVRYSNGGRLDITCPMTAWMKEMRELFERVERLITKMSASKRAVLQPIFLSVCQDAAIVMDNMCEWILKTANST</sequence>
<reference evidence="1" key="1">
    <citation type="submission" date="2023-04" db="EMBL/GenBank/DDBJ databases">
        <authorList>
            <person name="Vijverberg K."/>
            <person name="Xiong W."/>
            <person name="Schranz E."/>
        </authorList>
    </citation>
    <scope>NUCLEOTIDE SEQUENCE</scope>
</reference>
<evidence type="ECO:0000313" key="1">
    <source>
        <dbReference type="EMBL" id="CAI9276244.1"/>
    </source>
</evidence>
<gene>
    <name evidence="1" type="ORF">LSALG_LOCUS16233</name>
</gene>
<protein>
    <submittedName>
        <fullName evidence="1">Uncharacterized protein</fullName>
    </submittedName>
</protein>
<dbReference type="AlphaFoldDB" id="A0AA35YLS7"/>
<keyword evidence="2" id="KW-1185">Reference proteome</keyword>
<name>A0AA35YLS7_LACSI</name>